<dbReference type="EMBL" id="CAJFCW020000001">
    <property type="protein sequence ID" value="CAG9083456.1"/>
    <property type="molecule type" value="Genomic_DNA"/>
</dbReference>
<feature type="compositionally biased region" description="Polar residues" evidence="1">
    <location>
        <begin position="117"/>
        <end position="131"/>
    </location>
</feature>
<keyword evidence="4" id="KW-1185">Reference proteome</keyword>
<evidence type="ECO:0000313" key="4">
    <source>
        <dbReference type="Proteomes" id="UP000614601"/>
    </source>
</evidence>
<name>A0A811JTS0_9BILA</name>
<comment type="caution">
    <text evidence="3">The sequence shown here is derived from an EMBL/GenBank/DDBJ whole genome shotgun (WGS) entry which is preliminary data.</text>
</comment>
<sequence length="187" mass="21100">MDTNAIILYLEISLAALIFVVGFVIDKIRRAEQQVIEEEPVRFLPERPWPNLLKAKHAPVIVVNEQHTESESIRKKKKKKDEKEKKKVEEDEDLDVQFCHSSHISSSAMSSPAATSTGVSPSCVSQDTKSPSCLELDDTQNTVTQSERSKKKKKEEGSLEKVQDTQKKKEAVKAVHYMEALLQPPVM</sequence>
<dbReference type="Proteomes" id="UP000783686">
    <property type="component" value="Unassembled WGS sequence"/>
</dbReference>
<evidence type="ECO:0000256" key="1">
    <source>
        <dbReference type="SAM" id="MobiDB-lite"/>
    </source>
</evidence>
<feature type="compositionally biased region" description="Low complexity" evidence="1">
    <location>
        <begin position="101"/>
        <end position="116"/>
    </location>
</feature>
<dbReference type="OrthoDB" id="10626668at2759"/>
<dbReference type="Proteomes" id="UP000614601">
    <property type="component" value="Unassembled WGS sequence"/>
</dbReference>
<keyword evidence="2" id="KW-0812">Transmembrane</keyword>
<gene>
    <name evidence="3" type="ORF">BOKJ2_LOCUS1555</name>
</gene>
<feature type="compositionally biased region" description="Basic and acidic residues" evidence="1">
    <location>
        <begin position="154"/>
        <end position="169"/>
    </location>
</feature>
<accession>A0A811JTS0</accession>
<organism evidence="3 4">
    <name type="scientific">Bursaphelenchus okinawaensis</name>
    <dbReference type="NCBI Taxonomy" id="465554"/>
    <lineage>
        <taxon>Eukaryota</taxon>
        <taxon>Metazoa</taxon>
        <taxon>Ecdysozoa</taxon>
        <taxon>Nematoda</taxon>
        <taxon>Chromadorea</taxon>
        <taxon>Rhabditida</taxon>
        <taxon>Tylenchina</taxon>
        <taxon>Tylenchomorpha</taxon>
        <taxon>Aphelenchoidea</taxon>
        <taxon>Aphelenchoididae</taxon>
        <taxon>Bursaphelenchus</taxon>
    </lineage>
</organism>
<dbReference type="AlphaFoldDB" id="A0A811JTS0"/>
<keyword evidence="2" id="KW-0472">Membrane</keyword>
<keyword evidence="2" id="KW-1133">Transmembrane helix</keyword>
<reference evidence="3" key="1">
    <citation type="submission" date="2020-09" db="EMBL/GenBank/DDBJ databases">
        <authorList>
            <person name="Kikuchi T."/>
        </authorList>
    </citation>
    <scope>NUCLEOTIDE SEQUENCE</scope>
    <source>
        <strain evidence="3">SH1</strain>
    </source>
</reference>
<feature type="region of interest" description="Disordered" evidence="1">
    <location>
        <begin position="66"/>
        <end position="169"/>
    </location>
</feature>
<protein>
    <submittedName>
        <fullName evidence="3">Uncharacterized protein</fullName>
    </submittedName>
</protein>
<evidence type="ECO:0000313" key="3">
    <source>
        <dbReference type="EMBL" id="CAD5206871.1"/>
    </source>
</evidence>
<proteinExistence type="predicted"/>
<evidence type="ECO:0000256" key="2">
    <source>
        <dbReference type="SAM" id="Phobius"/>
    </source>
</evidence>
<dbReference type="EMBL" id="CAJFDH010000001">
    <property type="protein sequence ID" value="CAD5206871.1"/>
    <property type="molecule type" value="Genomic_DNA"/>
</dbReference>
<feature type="transmembrane region" description="Helical" evidence="2">
    <location>
        <begin position="6"/>
        <end position="25"/>
    </location>
</feature>